<evidence type="ECO:0000256" key="1">
    <source>
        <dbReference type="ARBA" id="ARBA00000085"/>
    </source>
</evidence>
<proteinExistence type="predicted"/>
<dbReference type="SUPFAM" id="SSF55874">
    <property type="entry name" value="ATPase domain of HSP90 chaperone/DNA topoisomerase II/histidine kinase"/>
    <property type="match status" value="1"/>
</dbReference>
<dbReference type="EC" id="2.7.13.3" evidence="3"/>
<evidence type="ECO:0000256" key="4">
    <source>
        <dbReference type="ARBA" id="ARBA00022553"/>
    </source>
</evidence>
<feature type="domain" description="Signal transduction histidine kinase dimerisation/phosphoacceptor" evidence="12">
    <location>
        <begin position="224"/>
        <end position="290"/>
    </location>
</feature>
<feature type="transmembrane region" description="Helical" evidence="9">
    <location>
        <begin position="12"/>
        <end position="36"/>
    </location>
</feature>
<dbReference type="InterPro" id="IPR036097">
    <property type="entry name" value="HisK_dim/P_sf"/>
</dbReference>
<dbReference type="PANTHER" id="PTHR45436">
    <property type="entry name" value="SENSOR HISTIDINE KINASE YKOH"/>
    <property type="match status" value="1"/>
</dbReference>
<keyword evidence="14" id="KW-1185">Reference proteome</keyword>
<dbReference type="InterPro" id="IPR003660">
    <property type="entry name" value="HAMP_dom"/>
</dbReference>
<gene>
    <name evidence="13" type="ORF">PXH66_03530</name>
</gene>
<dbReference type="AlphaFoldDB" id="A0AAF0CQ09"/>
<dbReference type="InterPro" id="IPR003594">
    <property type="entry name" value="HATPase_dom"/>
</dbReference>
<sequence>MMSTRSLRFRISVWTASVTTFALIVLAASTVIYVYFEDLEAIDEHLRGEALELAADISHDQFEPEDFQEDEFEPWLGLALLTTERQIIGRTPSFPSPVIRSASGFEGLRFEKSADQNWRVFVMSSGEHVIVVGHNLEEFRDVLLDLITAEVVLLPFVTALTAWISWLVAGRSLKPIRDATAAAAHIGAGELSQRLPTSGNDDEIARFTEVLNAMLERIEKSYLQAKRFAGDASHELSTPLTVIKGEIERMLETHQLGPSAESGLLSAQQEVDRMHQIIDQLLLLARFDAGRSSPEKTTFDLSAMLGEMAEDVDLLSAERELTVTANIEPHLMILGDPSQIRRLLLNLLANAVKYNRDAGRLDYTLQASGDHAQFIIRNTGNPIPADAMPRLFDRFFQVDQSHASRGSGLGLSLCREIARDHGGEVELVPDPEGLIRFEVTIPRVHAAPTAV</sequence>
<dbReference type="CDD" id="cd00075">
    <property type="entry name" value="HATPase"/>
    <property type="match status" value="1"/>
</dbReference>
<keyword evidence="6" id="KW-0418">Kinase</keyword>
<evidence type="ECO:0000313" key="13">
    <source>
        <dbReference type="EMBL" id="WED65919.1"/>
    </source>
</evidence>
<keyword evidence="13" id="KW-0067">ATP-binding</keyword>
<evidence type="ECO:0000256" key="8">
    <source>
        <dbReference type="ARBA" id="ARBA00023136"/>
    </source>
</evidence>
<dbReference type="InterPro" id="IPR036890">
    <property type="entry name" value="HATPase_C_sf"/>
</dbReference>
<feature type="domain" description="Histidine kinase/HSP90-like ATPase" evidence="11">
    <location>
        <begin position="335"/>
        <end position="445"/>
    </location>
</feature>
<accession>A0AAF0CQ09</accession>
<dbReference type="CDD" id="cd00082">
    <property type="entry name" value="HisKA"/>
    <property type="match status" value="1"/>
</dbReference>
<dbReference type="InterPro" id="IPR004358">
    <property type="entry name" value="Sig_transdc_His_kin-like_C"/>
</dbReference>
<keyword evidence="9" id="KW-0812">Transmembrane</keyword>
<evidence type="ECO:0000256" key="2">
    <source>
        <dbReference type="ARBA" id="ARBA00004141"/>
    </source>
</evidence>
<protein>
    <recommendedName>
        <fullName evidence="3">histidine kinase</fullName>
        <ecNumber evidence="3">2.7.13.3</ecNumber>
    </recommendedName>
</protein>
<dbReference type="PRINTS" id="PR00344">
    <property type="entry name" value="BCTRLSENSOR"/>
</dbReference>
<dbReference type="Pfam" id="PF00672">
    <property type="entry name" value="HAMP"/>
    <property type="match status" value="1"/>
</dbReference>
<keyword evidence="8 9" id="KW-0472">Membrane</keyword>
<evidence type="ECO:0000313" key="14">
    <source>
        <dbReference type="Proteomes" id="UP001218638"/>
    </source>
</evidence>
<evidence type="ECO:0000256" key="7">
    <source>
        <dbReference type="ARBA" id="ARBA00023012"/>
    </source>
</evidence>
<name>A0AAF0CQ09_9BACT</name>
<dbReference type="SMART" id="SM00387">
    <property type="entry name" value="HATPase_c"/>
    <property type="match status" value="1"/>
</dbReference>
<comment type="catalytic activity">
    <reaction evidence="1">
        <text>ATP + protein L-histidine = ADP + protein N-phospho-L-histidine.</text>
        <dbReference type="EC" id="2.7.13.3"/>
    </reaction>
</comment>
<evidence type="ECO:0000256" key="6">
    <source>
        <dbReference type="ARBA" id="ARBA00022777"/>
    </source>
</evidence>
<dbReference type="Gene3D" id="1.10.287.130">
    <property type="match status" value="1"/>
</dbReference>
<dbReference type="PANTHER" id="PTHR45436:SF15">
    <property type="entry name" value="SENSOR HISTIDINE KINASE CUSS"/>
    <property type="match status" value="1"/>
</dbReference>
<evidence type="ECO:0000259" key="10">
    <source>
        <dbReference type="SMART" id="SM00304"/>
    </source>
</evidence>
<keyword evidence="13" id="KW-0547">Nucleotide-binding</keyword>
<dbReference type="KEGG" id="slom:PXH66_03530"/>
<keyword evidence="5" id="KW-0808">Transferase</keyword>
<dbReference type="EMBL" id="CP119075">
    <property type="protein sequence ID" value="WED65919.1"/>
    <property type="molecule type" value="Genomic_DNA"/>
</dbReference>
<dbReference type="Pfam" id="PF00512">
    <property type="entry name" value="HisKA"/>
    <property type="match status" value="1"/>
</dbReference>
<reference evidence="13" key="1">
    <citation type="submission" date="2023-03" db="EMBL/GenBank/DDBJ databases">
        <title>Lomoglobus Profundus gen. nov., sp. nov., a novel member of the phylum Verrucomicrobia, isolated from deep-marine sediment of South China Sea.</title>
        <authorList>
            <person name="Ahmad T."/>
            <person name="Ishaq S.E."/>
            <person name="Wang F."/>
        </authorList>
    </citation>
    <scope>NUCLEOTIDE SEQUENCE</scope>
    <source>
        <strain evidence="13">LMO-M01</strain>
    </source>
</reference>
<evidence type="ECO:0000256" key="9">
    <source>
        <dbReference type="SAM" id="Phobius"/>
    </source>
</evidence>
<keyword evidence="4" id="KW-0597">Phosphoprotein</keyword>
<evidence type="ECO:0000256" key="5">
    <source>
        <dbReference type="ARBA" id="ARBA00022679"/>
    </source>
</evidence>
<dbReference type="GO" id="GO:0005886">
    <property type="term" value="C:plasma membrane"/>
    <property type="evidence" value="ECO:0007669"/>
    <property type="project" value="TreeGrafter"/>
</dbReference>
<dbReference type="InterPro" id="IPR050428">
    <property type="entry name" value="TCS_sensor_his_kinase"/>
</dbReference>
<evidence type="ECO:0000256" key="3">
    <source>
        <dbReference type="ARBA" id="ARBA00012438"/>
    </source>
</evidence>
<feature type="domain" description="HAMP" evidence="10">
    <location>
        <begin position="170"/>
        <end position="223"/>
    </location>
</feature>
<dbReference type="Gene3D" id="3.30.565.10">
    <property type="entry name" value="Histidine kinase-like ATPase, C-terminal domain"/>
    <property type="match status" value="1"/>
</dbReference>
<keyword evidence="9" id="KW-1133">Transmembrane helix</keyword>
<dbReference type="InterPro" id="IPR003661">
    <property type="entry name" value="HisK_dim/P_dom"/>
</dbReference>
<dbReference type="Gene3D" id="6.10.340.10">
    <property type="match status" value="1"/>
</dbReference>
<comment type="subcellular location">
    <subcellularLocation>
        <location evidence="2">Membrane</location>
        <topology evidence="2">Multi-pass membrane protein</topology>
    </subcellularLocation>
</comment>
<organism evidence="13 14">
    <name type="scientific">Synoicihabitans lomoniglobus</name>
    <dbReference type="NCBI Taxonomy" id="2909285"/>
    <lineage>
        <taxon>Bacteria</taxon>
        <taxon>Pseudomonadati</taxon>
        <taxon>Verrucomicrobiota</taxon>
        <taxon>Opitutia</taxon>
        <taxon>Opitutales</taxon>
        <taxon>Opitutaceae</taxon>
        <taxon>Synoicihabitans</taxon>
    </lineage>
</organism>
<evidence type="ECO:0000259" key="11">
    <source>
        <dbReference type="SMART" id="SM00387"/>
    </source>
</evidence>
<dbReference type="SUPFAM" id="SSF158472">
    <property type="entry name" value="HAMP domain-like"/>
    <property type="match status" value="1"/>
</dbReference>
<dbReference type="RefSeq" id="WP_330932226.1">
    <property type="nucleotide sequence ID" value="NZ_CP119075.1"/>
</dbReference>
<dbReference type="SMART" id="SM00388">
    <property type="entry name" value="HisKA"/>
    <property type="match status" value="1"/>
</dbReference>
<dbReference type="Proteomes" id="UP001218638">
    <property type="component" value="Chromosome"/>
</dbReference>
<dbReference type="SUPFAM" id="SSF47384">
    <property type="entry name" value="Homodimeric domain of signal transducing histidine kinase"/>
    <property type="match status" value="1"/>
</dbReference>
<keyword evidence="7" id="KW-0902">Two-component regulatory system</keyword>
<dbReference type="GO" id="GO:0000155">
    <property type="term" value="F:phosphorelay sensor kinase activity"/>
    <property type="evidence" value="ECO:0007669"/>
    <property type="project" value="InterPro"/>
</dbReference>
<dbReference type="GO" id="GO:0005524">
    <property type="term" value="F:ATP binding"/>
    <property type="evidence" value="ECO:0007669"/>
    <property type="project" value="UniProtKB-KW"/>
</dbReference>
<dbReference type="CDD" id="cd06225">
    <property type="entry name" value="HAMP"/>
    <property type="match status" value="1"/>
</dbReference>
<dbReference type="SMART" id="SM00304">
    <property type="entry name" value="HAMP"/>
    <property type="match status" value="1"/>
</dbReference>
<dbReference type="Pfam" id="PF02518">
    <property type="entry name" value="HATPase_c"/>
    <property type="match status" value="1"/>
</dbReference>
<evidence type="ECO:0000259" key="12">
    <source>
        <dbReference type="SMART" id="SM00388"/>
    </source>
</evidence>